<evidence type="ECO:0000313" key="2">
    <source>
        <dbReference type="EMBL" id="KAL1297764.1"/>
    </source>
</evidence>
<reference evidence="2 3" key="1">
    <citation type="submission" date="2024-07" db="EMBL/GenBank/DDBJ databases">
        <title>Draft sequence of the Neodothiora populina.</title>
        <authorList>
            <person name="Drown D.D."/>
            <person name="Schuette U.S."/>
            <person name="Buechlein A.B."/>
            <person name="Rusch D.R."/>
            <person name="Winton L.W."/>
            <person name="Adams G.A."/>
        </authorList>
    </citation>
    <scope>NUCLEOTIDE SEQUENCE [LARGE SCALE GENOMIC DNA]</scope>
    <source>
        <strain evidence="2 3">CPC 39397</strain>
    </source>
</reference>
<feature type="compositionally biased region" description="Low complexity" evidence="1">
    <location>
        <begin position="44"/>
        <end position="57"/>
    </location>
</feature>
<accession>A0ABR3P4Q4</accession>
<dbReference type="Proteomes" id="UP001562354">
    <property type="component" value="Unassembled WGS sequence"/>
</dbReference>
<organism evidence="2 3">
    <name type="scientific">Neodothiora populina</name>
    <dbReference type="NCBI Taxonomy" id="2781224"/>
    <lineage>
        <taxon>Eukaryota</taxon>
        <taxon>Fungi</taxon>
        <taxon>Dikarya</taxon>
        <taxon>Ascomycota</taxon>
        <taxon>Pezizomycotina</taxon>
        <taxon>Dothideomycetes</taxon>
        <taxon>Dothideomycetidae</taxon>
        <taxon>Dothideales</taxon>
        <taxon>Dothioraceae</taxon>
        <taxon>Neodothiora</taxon>
    </lineage>
</organism>
<dbReference type="EMBL" id="JBFMKM010000014">
    <property type="protein sequence ID" value="KAL1297764.1"/>
    <property type="molecule type" value="Genomic_DNA"/>
</dbReference>
<proteinExistence type="predicted"/>
<name>A0ABR3P4Q4_9PEZI</name>
<sequence>MQTENTNPILAQVPLSVSPFITLPKAPTLPHNYATLPSTLPPSILSSAPSASSKPTTDANSSASEDPRDALPAYVTSASGFRAHPRAILAQNRALAEQLRLAEQRAREEIEGWLAGIRERELMEKRRKAPGWLDSEEKMLRPARKGEEKGAVEVGDAGGVSGGGEKDVVQGGGMVVNEDAEVNDLGLQMDRAFG</sequence>
<dbReference type="RefSeq" id="XP_069197446.1">
    <property type="nucleotide sequence ID" value="XM_069348319.1"/>
</dbReference>
<feature type="region of interest" description="Disordered" evidence="1">
    <location>
        <begin position="142"/>
        <end position="170"/>
    </location>
</feature>
<dbReference type="PANTHER" id="PTHR42089:SF1">
    <property type="entry name" value="YALI0F09427P"/>
    <property type="match status" value="1"/>
</dbReference>
<gene>
    <name evidence="2" type="ORF">AAFC00_006301</name>
</gene>
<keyword evidence="3" id="KW-1185">Reference proteome</keyword>
<comment type="caution">
    <text evidence="2">The sequence shown here is derived from an EMBL/GenBank/DDBJ whole genome shotgun (WGS) entry which is preliminary data.</text>
</comment>
<feature type="region of interest" description="Disordered" evidence="1">
    <location>
        <begin position="44"/>
        <end position="69"/>
    </location>
</feature>
<dbReference type="PANTHER" id="PTHR42089">
    <property type="entry name" value="YALI0F09427P"/>
    <property type="match status" value="1"/>
</dbReference>
<evidence type="ECO:0000313" key="3">
    <source>
        <dbReference type="Proteomes" id="UP001562354"/>
    </source>
</evidence>
<feature type="compositionally biased region" description="Basic and acidic residues" evidence="1">
    <location>
        <begin position="142"/>
        <end position="151"/>
    </location>
</feature>
<evidence type="ECO:0000256" key="1">
    <source>
        <dbReference type="SAM" id="MobiDB-lite"/>
    </source>
</evidence>
<dbReference type="GeneID" id="95980000"/>
<protein>
    <submittedName>
        <fullName evidence="2">Uncharacterized protein</fullName>
    </submittedName>
</protein>